<evidence type="ECO:0000256" key="1">
    <source>
        <dbReference type="SAM" id="MobiDB-lite"/>
    </source>
</evidence>
<dbReference type="InParanoid" id="A0A1E7EJ00"/>
<dbReference type="Proteomes" id="UP000095751">
    <property type="component" value="Unassembled WGS sequence"/>
</dbReference>
<dbReference type="OrthoDB" id="56377at2759"/>
<protein>
    <submittedName>
        <fullName evidence="2">Uncharacterized protein</fullName>
    </submittedName>
</protein>
<keyword evidence="3" id="KW-1185">Reference proteome</keyword>
<accession>A0A1E7EJ00</accession>
<feature type="region of interest" description="Disordered" evidence="1">
    <location>
        <begin position="398"/>
        <end position="486"/>
    </location>
</feature>
<reference evidence="2 3" key="1">
    <citation type="submission" date="2016-09" db="EMBL/GenBank/DDBJ databases">
        <title>Extensive genetic diversity and differential bi-allelic expression allows diatom success in the polar Southern Ocean.</title>
        <authorList>
            <consortium name="DOE Joint Genome Institute"/>
            <person name="Mock T."/>
            <person name="Otillar R.P."/>
            <person name="Strauss J."/>
            <person name="Dupont C."/>
            <person name="Frickenhaus S."/>
            <person name="Maumus F."/>
            <person name="Mcmullan M."/>
            <person name="Sanges R."/>
            <person name="Schmutz J."/>
            <person name="Toseland A."/>
            <person name="Valas R."/>
            <person name="Veluchamy A."/>
            <person name="Ward B.J."/>
            <person name="Allen A."/>
            <person name="Barry K."/>
            <person name="Falciatore A."/>
            <person name="Ferrante M."/>
            <person name="Fortunato A.E."/>
            <person name="Gloeckner G."/>
            <person name="Gruber A."/>
            <person name="Hipkin R."/>
            <person name="Janech M."/>
            <person name="Kroth P."/>
            <person name="Leese F."/>
            <person name="Lindquist E."/>
            <person name="Lyon B.R."/>
            <person name="Martin J."/>
            <person name="Mayer C."/>
            <person name="Parker M."/>
            <person name="Quesneville H."/>
            <person name="Raymond J."/>
            <person name="Uhlig C."/>
            <person name="Valentin K.U."/>
            <person name="Worden A.Z."/>
            <person name="Armbrust E.V."/>
            <person name="Bowler C."/>
            <person name="Green B."/>
            <person name="Moulton V."/>
            <person name="Van Oosterhout C."/>
            <person name="Grigoriev I."/>
        </authorList>
    </citation>
    <scope>NUCLEOTIDE SEQUENCE [LARGE SCALE GENOMIC DNA]</scope>
    <source>
        <strain evidence="2 3">CCMP1102</strain>
    </source>
</reference>
<name>A0A1E7EJ00_9STRA</name>
<proteinExistence type="predicted"/>
<gene>
    <name evidence="2" type="ORF">FRACYDRAFT_257657</name>
</gene>
<dbReference type="KEGG" id="fcy:FRACYDRAFT_257657"/>
<sequence length="591" mass="67581">MTNQQQRQHYQQQQQYFEDDHTIETIANNTTADDVVVEVEELVFIHSVFIKIKNRRQERSSSSTANLSSFETLLSEQYELQEESFFKSWFERKVINNPRNDRIINNDKLTNTNKLSIPKLCGLSSNLQIYFRNNEQIMSQSKSMSRSKLSRKKLKLKPINKMATLLTFNPDTGLYGQLIRGNAYIDILELIYKYKNIYHQYGADFNRDGRTQLLQACSEYKNRHSNKNKNDNNQQQSDDERIIAVNNEKKNVQHHTRTDTGITDVSSSSSHSHSSNISNTNIDNIIGSPKQKRRSKSNDDEYVYSINILDEEISAVVHSRNNSATTVDATKIKLLHPPLHPPLHTIATPSTSTSTIIDSFEDKADEIIFSFQQEVSKTIININDVEFKNNYDQRSSSTFESAQQLSELPSTPTTITTTAGGTKKNNSTNGHSRNISSLSDTSTPKTIKEEELMQDDEESLCDNNNNNSNNTDVETTTTNKKSHRMNQSLPELLLREESLYPDSHLRSVYNYSIHDVNEKEDSKKSVLTHRSLQLHNNEIDINEQQQKQENTDNYNNCPKYYSSLSPPPSPPSPPPPQIPIPGIIVRRLTSI</sequence>
<feature type="compositionally biased region" description="Pro residues" evidence="1">
    <location>
        <begin position="565"/>
        <end position="579"/>
    </location>
</feature>
<feature type="region of interest" description="Disordered" evidence="1">
    <location>
        <begin position="247"/>
        <end position="299"/>
    </location>
</feature>
<feature type="compositionally biased region" description="Polar residues" evidence="1">
    <location>
        <begin position="398"/>
        <end position="408"/>
    </location>
</feature>
<feature type="compositionally biased region" description="Low complexity" evidence="1">
    <location>
        <begin position="259"/>
        <end position="288"/>
    </location>
</feature>
<dbReference type="AlphaFoldDB" id="A0A1E7EJ00"/>
<feature type="compositionally biased region" description="Polar residues" evidence="1">
    <location>
        <begin position="429"/>
        <end position="445"/>
    </location>
</feature>
<evidence type="ECO:0000313" key="3">
    <source>
        <dbReference type="Proteomes" id="UP000095751"/>
    </source>
</evidence>
<feature type="compositionally biased region" description="Low complexity" evidence="1">
    <location>
        <begin position="463"/>
        <end position="479"/>
    </location>
</feature>
<feature type="compositionally biased region" description="Low complexity" evidence="1">
    <location>
        <begin position="409"/>
        <end position="428"/>
    </location>
</feature>
<dbReference type="EMBL" id="KV784449">
    <property type="protein sequence ID" value="OEU05878.1"/>
    <property type="molecule type" value="Genomic_DNA"/>
</dbReference>
<organism evidence="2 3">
    <name type="scientific">Fragilariopsis cylindrus CCMP1102</name>
    <dbReference type="NCBI Taxonomy" id="635003"/>
    <lineage>
        <taxon>Eukaryota</taxon>
        <taxon>Sar</taxon>
        <taxon>Stramenopiles</taxon>
        <taxon>Ochrophyta</taxon>
        <taxon>Bacillariophyta</taxon>
        <taxon>Bacillariophyceae</taxon>
        <taxon>Bacillariophycidae</taxon>
        <taxon>Bacillariales</taxon>
        <taxon>Bacillariaceae</taxon>
        <taxon>Fragilariopsis</taxon>
    </lineage>
</organism>
<feature type="region of interest" description="Disordered" evidence="1">
    <location>
        <begin position="550"/>
        <end position="581"/>
    </location>
</feature>
<evidence type="ECO:0000313" key="2">
    <source>
        <dbReference type="EMBL" id="OEU05878.1"/>
    </source>
</evidence>